<evidence type="ECO:0000256" key="1">
    <source>
        <dbReference type="SAM" id="Phobius"/>
    </source>
</evidence>
<dbReference type="AlphaFoldDB" id="A0AAW3D3W6"/>
<dbReference type="RefSeq" id="WP_160487449.1">
    <property type="nucleotide sequence ID" value="NZ_CP013853.1"/>
</dbReference>
<keyword evidence="1" id="KW-0812">Transmembrane</keyword>
<protein>
    <submittedName>
        <fullName evidence="2">Membrane protein</fullName>
    </submittedName>
</protein>
<feature type="transmembrane region" description="Helical" evidence="1">
    <location>
        <begin position="40"/>
        <end position="58"/>
    </location>
</feature>
<sequence length="62" mass="6915">MAKNKISLFSFVIGVLSIVVVILIAVLFPGLRLSAIFRNILLIILLLPWIVFMLSLLFSGKE</sequence>
<keyword evidence="1" id="KW-0472">Membrane</keyword>
<evidence type="ECO:0000313" key="3">
    <source>
        <dbReference type="Proteomes" id="UP000028987"/>
    </source>
</evidence>
<reference evidence="2 3" key="1">
    <citation type="submission" date="2014-06" db="EMBL/GenBank/DDBJ databases">
        <authorList>
            <person name="Bishop-Lilly K.A."/>
            <person name="Broomall S.M."/>
            <person name="Chain P.S."/>
            <person name="Chertkov O."/>
            <person name="Coyne S.R."/>
            <person name="Daligault H.E."/>
            <person name="Davenport K.W."/>
            <person name="Erkkila T."/>
            <person name="Frey K.G."/>
            <person name="Gibbons H.S."/>
            <person name="Gu W."/>
            <person name="Jaissle J."/>
            <person name="Johnson S.L."/>
            <person name="Koroleva G.I."/>
            <person name="Ladner J.T."/>
            <person name="Lo C.-C."/>
            <person name="Minogue T.D."/>
            <person name="Munk C."/>
            <person name="Palacios G.F."/>
            <person name="Redden C.L."/>
            <person name="Rosenzweig C.N."/>
            <person name="Scholz M.B."/>
            <person name="Teshima H."/>
            <person name="Xu Y."/>
        </authorList>
    </citation>
    <scope>NUCLEOTIDE SEQUENCE [LARGE SCALE GENOMIC DNA]</scope>
    <source>
        <strain evidence="2 3">FTZ</strain>
    </source>
</reference>
<organism evidence="2 3">
    <name type="scientific">Francisella tularensis</name>
    <dbReference type="NCBI Taxonomy" id="263"/>
    <lineage>
        <taxon>Bacteria</taxon>
        <taxon>Pseudomonadati</taxon>
        <taxon>Pseudomonadota</taxon>
        <taxon>Gammaproteobacteria</taxon>
        <taxon>Thiotrichales</taxon>
        <taxon>Francisellaceae</taxon>
        <taxon>Francisella</taxon>
    </lineage>
</organism>
<evidence type="ECO:0000313" key="2">
    <source>
        <dbReference type="EMBL" id="KFJ40885.1"/>
    </source>
</evidence>
<name>A0AAW3D3W6_FRATU</name>
<gene>
    <name evidence="2" type="ORF">DR87_734</name>
</gene>
<accession>A0AAW3D3W6</accession>
<dbReference type="Proteomes" id="UP000028987">
    <property type="component" value="Unassembled WGS sequence"/>
</dbReference>
<comment type="caution">
    <text evidence="2">The sequence shown here is derived from an EMBL/GenBank/DDBJ whole genome shotgun (WGS) entry which is preliminary data.</text>
</comment>
<feature type="transmembrane region" description="Helical" evidence="1">
    <location>
        <begin position="6"/>
        <end position="28"/>
    </location>
</feature>
<proteinExistence type="predicted"/>
<dbReference type="EMBL" id="JOVO01000010">
    <property type="protein sequence ID" value="KFJ40885.1"/>
    <property type="molecule type" value="Genomic_DNA"/>
</dbReference>
<keyword evidence="1" id="KW-1133">Transmembrane helix</keyword>